<dbReference type="Gene3D" id="3.40.50.2000">
    <property type="entry name" value="Glycogen Phosphorylase B"/>
    <property type="match status" value="2"/>
</dbReference>
<dbReference type="InterPro" id="IPR028098">
    <property type="entry name" value="Glyco_trans_4-like_N"/>
</dbReference>
<dbReference type="Pfam" id="PF00534">
    <property type="entry name" value="Glycos_transf_1"/>
    <property type="match status" value="1"/>
</dbReference>
<accession>A0A1Y5TEE7</accession>
<dbReference type="Pfam" id="PF13579">
    <property type="entry name" value="Glyco_trans_4_4"/>
    <property type="match status" value="1"/>
</dbReference>
<dbReference type="EMBL" id="FWFR01000002">
    <property type="protein sequence ID" value="SLN61858.1"/>
    <property type="molecule type" value="Genomic_DNA"/>
</dbReference>
<dbReference type="Proteomes" id="UP000193200">
    <property type="component" value="Unassembled WGS sequence"/>
</dbReference>
<sequence length="363" mass="40666">MKVCLICVEFFAWGKYGGFGRSARFIGRKLVERGIEVTAVVPQRPGQGPVEEVDGVRVLAYPPNAPWRAAALFRDCDADIYHSQEASLASYLAQHAMPDRRHVITFRDPKFLADWLIELRHPSRSRLKTLAAWMFERNPLVGRAIRHADRLFACAPHGIDALNRRFASVGPIEFLGSPIRIPQRLPTKAEQPTVLFVARWDRRKRPQLFFELAKVFPEVQFIAAGASQDAGWDAALRARYGNLPNLELTGFIDQFETGRLEALFAKAWIFVNTAAREGLPTSFLEAMAHGCALLSFVDPSGVASKFGYHAGEDDFAAGVKTLLTGDAWRARGEAGRDYVSERFEEDRVIDRHLAIYRELLGGP</sequence>
<dbReference type="GO" id="GO:0016757">
    <property type="term" value="F:glycosyltransferase activity"/>
    <property type="evidence" value="ECO:0007669"/>
    <property type="project" value="InterPro"/>
</dbReference>
<dbReference type="InterPro" id="IPR001296">
    <property type="entry name" value="Glyco_trans_1"/>
</dbReference>
<dbReference type="CDD" id="cd03801">
    <property type="entry name" value="GT4_PimA-like"/>
    <property type="match status" value="1"/>
</dbReference>
<feature type="domain" description="Glycosyl transferase family 1" evidence="1">
    <location>
        <begin position="182"/>
        <end position="301"/>
    </location>
</feature>
<keyword evidence="4" id="KW-1185">Reference proteome</keyword>
<dbReference type="AlphaFoldDB" id="A0A1Y5TEE7"/>
<feature type="domain" description="Glycosyltransferase subfamily 4-like N-terminal" evidence="2">
    <location>
        <begin position="17"/>
        <end position="172"/>
    </location>
</feature>
<evidence type="ECO:0000259" key="2">
    <source>
        <dbReference type="Pfam" id="PF13579"/>
    </source>
</evidence>
<dbReference type="InParanoid" id="A0A1Y5TEE7"/>
<proteinExistence type="predicted"/>
<dbReference type="PANTHER" id="PTHR12526:SF638">
    <property type="entry name" value="SPORE COAT PROTEIN SA"/>
    <property type="match status" value="1"/>
</dbReference>
<protein>
    <submittedName>
        <fullName evidence="3">Glycosyl transferases group 1</fullName>
    </submittedName>
</protein>
<dbReference type="SUPFAM" id="SSF53756">
    <property type="entry name" value="UDP-Glycosyltransferase/glycogen phosphorylase"/>
    <property type="match status" value="1"/>
</dbReference>
<reference evidence="3 4" key="1">
    <citation type="submission" date="2017-03" db="EMBL/GenBank/DDBJ databases">
        <authorList>
            <person name="Afonso C.L."/>
            <person name="Miller P.J."/>
            <person name="Scott M.A."/>
            <person name="Spackman E."/>
            <person name="Goraichik I."/>
            <person name="Dimitrov K.M."/>
            <person name="Suarez D.L."/>
            <person name="Swayne D.E."/>
        </authorList>
    </citation>
    <scope>NUCLEOTIDE SEQUENCE [LARGE SCALE GENOMIC DNA]</scope>
    <source>
        <strain evidence="3 4">CECT 7691</strain>
    </source>
</reference>
<dbReference type="RefSeq" id="WP_176245052.1">
    <property type="nucleotide sequence ID" value="NZ_FWFR01000002.1"/>
</dbReference>
<keyword evidence="3" id="KW-0808">Transferase</keyword>
<evidence type="ECO:0000259" key="1">
    <source>
        <dbReference type="Pfam" id="PF00534"/>
    </source>
</evidence>
<name>A0A1Y5TEE7_9PROT</name>
<dbReference type="PANTHER" id="PTHR12526">
    <property type="entry name" value="GLYCOSYLTRANSFERASE"/>
    <property type="match status" value="1"/>
</dbReference>
<evidence type="ECO:0000313" key="3">
    <source>
        <dbReference type="EMBL" id="SLN61858.1"/>
    </source>
</evidence>
<gene>
    <name evidence="3" type="ORF">OCH7691_02727</name>
</gene>
<evidence type="ECO:0000313" key="4">
    <source>
        <dbReference type="Proteomes" id="UP000193200"/>
    </source>
</evidence>
<organism evidence="3 4">
    <name type="scientific">Oceanibacterium hippocampi</name>
    <dbReference type="NCBI Taxonomy" id="745714"/>
    <lineage>
        <taxon>Bacteria</taxon>
        <taxon>Pseudomonadati</taxon>
        <taxon>Pseudomonadota</taxon>
        <taxon>Alphaproteobacteria</taxon>
        <taxon>Sneathiellales</taxon>
        <taxon>Sneathiellaceae</taxon>
        <taxon>Oceanibacterium</taxon>
    </lineage>
</organism>